<organism evidence="15 16">
    <name type="scientific">Seiridium unicorne</name>
    <dbReference type="NCBI Taxonomy" id="138068"/>
    <lineage>
        <taxon>Eukaryota</taxon>
        <taxon>Fungi</taxon>
        <taxon>Dikarya</taxon>
        <taxon>Ascomycota</taxon>
        <taxon>Pezizomycotina</taxon>
        <taxon>Sordariomycetes</taxon>
        <taxon>Xylariomycetidae</taxon>
        <taxon>Amphisphaeriales</taxon>
        <taxon>Sporocadaceae</taxon>
        <taxon>Seiridium</taxon>
    </lineage>
</organism>
<evidence type="ECO:0000313" key="15">
    <source>
        <dbReference type="EMBL" id="KAK9417463.1"/>
    </source>
</evidence>
<dbReference type="Pfam" id="PF00787">
    <property type="entry name" value="PX"/>
    <property type="match status" value="1"/>
</dbReference>
<gene>
    <name evidence="15" type="ORF">SUNI508_08823</name>
</gene>
<evidence type="ECO:0000313" key="16">
    <source>
        <dbReference type="Proteomes" id="UP001408356"/>
    </source>
</evidence>
<keyword evidence="16" id="KW-1185">Reference proteome</keyword>
<keyword evidence="10" id="KW-0446">Lipid-binding</keyword>
<feature type="region of interest" description="Disordered" evidence="13">
    <location>
        <begin position="812"/>
        <end position="849"/>
    </location>
</feature>
<dbReference type="EMBL" id="JARVKF010000398">
    <property type="protein sequence ID" value="KAK9417463.1"/>
    <property type="molecule type" value="Genomic_DNA"/>
</dbReference>
<keyword evidence="11" id="KW-0472">Membrane</keyword>
<dbReference type="InterPro" id="IPR051074">
    <property type="entry name" value="Sorting_Nexin"/>
</dbReference>
<sequence length="1092" mass="121700">MFQGRGKRDLRANWRDANRRTLHPTNIDASSDDTDGGAPLKTPAKTSTSNGNGDHSAAGSKNQARVETDNDTDSGRVPLKPIDVVDKSNRKGIVKTPVQPSNVNTPTTIQSQLNPHTPAFVCQVDSSDTPTPATVIPPTKKAFQGTIDLLGMLRKSKPQYFTDEQEKEQKSEQDETPRASNIPRSRTYYNGFGTESVTGTGSPQRASRANQSAMYHSASMSSGLGQQARGGNGLRTSRTEPINTDPLSVTAIINEDSGYSSNTSTPGHFNHQAHVNNTWSNDQPLCNAAVAPQTTSHPTQRMLDDGVTKATKALENALSQYPQYNQQGGNSYSNAVHAMGTRRQNPRQASTLTGSPLVYSGQTTAPTSSDRPNTTVQSLVMHSQDSASLGDQVAPMERLFQPPTEEQLASRSQQLMVLMGRSGMPTVQAMTDPSNVPFTENCTLFVPTKSTGVLKILNCPFEVSRNELIALFGRNGRLLNDHEEPVHIILEKVTAKTQDSYIEFETQDNAMKAFQRIQENISKGRVPRIGSRQVTVEFSSQAALMKDIFPLAHGVTWQGSHPVIVTDSPYPINNFKCFTSEEENNQLSRHFECYGRTPFSRDCPERFVESMISTLKKMPWYMSDHITIHQQHYIYDACQRLMEQLMEELNPIIQARKANQRRRPGFERLTDQLLRRFTNAIMLCPGFTVVQKDNIASMVAMEDRESRNFNMPRFAKSYSHLYALGPKPGVPLDVLEYYISVLRLESTRAVANEPIHERQRLANLHSTTDQYFGYFWREVNYPQGPIFDNMTLREAAVREWTAMEHVIRRALATGPNDNDGSSNNEAQTHQLDRVNSQSTPPQRYDANTGALAHSSPLKLLTDFNNTPAPTCCLRERRQATHLPSAKEKSTAATTASTGQDPTSGGTAPQPATAQSPMSSPQSPASPRGMASMSRPIIQSMPDTRQQSFEEIYGPPENFLEIEVRNPRTHGMGRSMYTDYEILCRTNIPSFKLRQSTVRRRYSDFEYFRDILERESARVTIPPLPGKVFTNRFSDDVIENRRQGLEKFLKIVVGHPLLQTGSKVLAAFVQGKSSWAVFRVPFGVGAERRKVLS</sequence>
<keyword evidence="8" id="KW-0653">Protein transport</keyword>
<comment type="subcellular location">
    <subcellularLocation>
        <location evidence="3">Cytoplasm</location>
    </subcellularLocation>
    <subcellularLocation>
        <location evidence="2">Golgi apparatus membrane</location>
        <topology evidence="2">Peripheral membrane protein</topology>
        <orientation evidence="2">Cytoplasmic side</orientation>
    </subcellularLocation>
    <subcellularLocation>
        <location evidence="1">Prevacuolar compartment membrane</location>
        <topology evidence="1">Peripheral membrane protein</topology>
        <orientation evidence="1">Cytoplasmic side</orientation>
    </subcellularLocation>
</comment>
<accession>A0ABR2USL6</accession>
<evidence type="ECO:0000256" key="13">
    <source>
        <dbReference type="SAM" id="MobiDB-lite"/>
    </source>
</evidence>
<feature type="compositionally biased region" description="Polar residues" evidence="13">
    <location>
        <begin position="815"/>
        <end position="841"/>
    </location>
</feature>
<feature type="compositionally biased region" description="Basic and acidic residues" evidence="13">
    <location>
        <begin position="167"/>
        <end position="177"/>
    </location>
</feature>
<evidence type="ECO:0000256" key="8">
    <source>
        <dbReference type="ARBA" id="ARBA00022927"/>
    </source>
</evidence>
<dbReference type="Proteomes" id="UP001408356">
    <property type="component" value="Unassembled WGS sequence"/>
</dbReference>
<dbReference type="InterPro" id="IPR001683">
    <property type="entry name" value="PX_dom"/>
</dbReference>
<keyword evidence="6" id="KW-0813">Transport</keyword>
<evidence type="ECO:0000256" key="2">
    <source>
        <dbReference type="ARBA" id="ARBA00004255"/>
    </source>
</evidence>
<evidence type="ECO:0000256" key="10">
    <source>
        <dbReference type="ARBA" id="ARBA00023121"/>
    </source>
</evidence>
<feature type="region of interest" description="Disordered" evidence="13">
    <location>
        <begin position="342"/>
        <end position="374"/>
    </location>
</feature>
<dbReference type="CDD" id="cd07295">
    <property type="entry name" value="PX_Grd19"/>
    <property type="match status" value="1"/>
</dbReference>
<evidence type="ECO:0000256" key="9">
    <source>
        <dbReference type="ARBA" id="ARBA00023034"/>
    </source>
</evidence>
<dbReference type="SUPFAM" id="SSF54928">
    <property type="entry name" value="RNA-binding domain, RBD"/>
    <property type="match status" value="1"/>
</dbReference>
<feature type="compositionally biased region" description="Polar residues" evidence="13">
    <location>
        <begin position="44"/>
        <end position="65"/>
    </location>
</feature>
<dbReference type="Gene3D" id="3.30.1520.10">
    <property type="entry name" value="Phox-like domain"/>
    <property type="match status" value="1"/>
</dbReference>
<dbReference type="SUPFAM" id="SSF64268">
    <property type="entry name" value="PX domain"/>
    <property type="match status" value="1"/>
</dbReference>
<dbReference type="InterPro" id="IPR036871">
    <property type="entry name" value="PX_dom_sf"/>
</dbReference>
<name>A0ABR2USL6_9PEZI</name>
<dbReference type="Gene3D" id="3.30.70.330">
    <property type="match status" value="1"/>
</dbReference>
<dbReference type="PANTHER" id="PTHR45963">
    <property type="entry name" value="RE52028P"/>
    <property type="match status" value="1"/>
</dbReference>
<protein>
    <recommendedName>
        <fullName evidence="5">Sorting nexin-3</fullName>
    </recommendedName>
</protein>
<comment type="similarity">
    <text evidence="4">Belongs to the sorting nexin family.</text>
</comment>
<evidence type="ECO:0000256" key="1">
    <source>
        <dbReference type="ARBA" id="ARBA00004179"/>
    </source>
</evidence>
<dbReference type="SMART" id="SM00312">
    <property type="entry name" value="PX"/>
    <property type="match status" value="1"/>
</dbReference>
<dbReference type="InterPro" id="IPR042138">
    <property type="entry name" value="PX_Grd19_PX"/>
</dbReference>
<proteinExistence type="inferred from homology"/>
<feature type="compositionally biased region" description="Polar residues" evidence="13">
    <location>
        <begin position="178"/>
        <end position="225"/>
    </location>
</feature>
<keyword evidence="7" id="KW-0963">Cytoplasm</keyword>
<feature type="region of interest" description="Disordered" evidence="13">
    <location>
        <begin position="1"/>
        <end position="80"/>
    </location>
</feature>
<dbReference type="PANTHER" id="PTHR45963:SF2">
    <property type="entry name" value="RE52028P"/>
    <property type="match status" value="1"/>
</dbReference>
<evidence type="ECO:0000256" key="7">
    <source>
        <dbReference type="ARBA" id="ARBA00022490"/>
    </source>
</evidence>
<feature type="region of interest" description="Disordered" evidence="13">
    <location>
        <begin position="161"/>
        <end position="242"/>
    </location>
</feature>
<comment type="function">
    <text evidence="12">Required for retention of late Golgi membrane proteins. Component of the retrieval machinery that functions by direct interaction with the cytosolic tails of certain TGN membrane proteins during the sorting/budding process at the prevacuolar compartment. Binds phosphatidylinositol 3-phosphate (PtdIns(P3)).</text>
</comment>
<keyword evidence="9" id="KW-0333">Golgi apparatus</keyword>
<reference evidence="15 16" key="1">
    <citation type="journal article" date="2024" name="J. Plant Pathol.">
        <title>Sequence and assembly of the genome of Seiridium unicorne, isolate CBS 538.82, causal agent of cypress canker disease.</title>
        <authorList>
            <person name="Scali E."/>
            <person name="Rocca G.D."/>
            <person name="Danti R."/>
            <person name="Garbelotto M."/>
            <person name="Barberini S."/>
            <person name="Baroncelli R."/>
            <person name="Emiliani G."/>
        </authorList>
    </citation>
    <scope>NUCLEOTIDE SEQUENCE [LARGE SCALE GENOMIC DNA]</scope>
    <source>
        <strain evidence="15 16">BM-138-508</strain>
    </source>
</reference>
<evidence type="ECO:0000256" key="6">
    <source>
        <dbReference type="ARBA" id="ARBA00022448"/>
    </source>
</evidence>
<dbReference type="InterPro" id="IPR035979">
    <property type="entry name" value="RBD_domain_sf"/>
</dbReference>
<evidence type="ECO:0000256" key="11">
    <source>
        <dbReference type="ARBA" id="ARBA00023136"/>
    </source>
</evidence>
<dbReference type="InterPro" id="IPR012677">
    <property type="entry name" value="Nucleotide-bd_a/b_plait_sf"/>
</dbReference>
<evidence type="ECO:0000256" key="5">
    <source>
        <dbReference type="ARBA" id="ARBA00020436"/>
    </source>
</evidence>
<feature type="region of interest" description="Disordered" evidence="13">
    <location>
        <begin position="880"/>
        <end position="931"/>
    </location>
</feature>
<evidence type="ECO:0000256" key="12">
    <source>
        <dbReference type="ARBA" id="ARBA00025533"/>
    </source>
</evidence>
<feature type="compositionally biased region" description="Basic and acidic residues" evidence="13">
    <location>
        <begin position="1"/>
        <end position="19"/>
    </location>
</feature>
<feature type="domain" description="PX" evidence="14">
    <location>
        <begin position="957"/>
        <end position="1074"/>
    </location>
</feature>
<feature type="compositionally biased region" description="Low complexity" evidence="13">
    <location>
        <begin position="907"/>
        <end position="926"/>
    </location>
</feature>
<evidence type="ECO:0000256" key="4">
    <source>
        <dbReference type="ARBA" id="ARBA00010883"/>
    </source>
</evidence>
<dbReference type="PROSITE" id="PS50195">
    <property type="entry name" value="PX"/>
    <property type="match status" value="1"/>
</dbReference>
<evidence type="ECO:0000256" key="3">
    <source>
        <dbReference type="ARBA" id="ARBA00004496"/>
    </source>
</evidence>
<feature type="compositionally biased region" description="Basic and acidic residues" evidence="13">
    <location>
        <begin position="880"/>
        <end position="889"/>
    </location>
</feature>
<evidence type="ECO:0000259" key="14">
    <source>
        <dbReference type="PROSITE" id="PS50195"/>
    </source>
</evidence>
<comment type="caution">
    <text evidence="15">The sequence shown here is derived from an EMBL/GenBank/DDBJ whole genome shotgun (WGS) entry which is preliminary data.</text>
</comment>